<accession>A0ABY6Z2B3</accession>
<dbReference type="SUPFAM" id="SSF46785">
    <property type="entry name" value="Winged helix' DNA-binding domain"/>
    <property type="match status" value="1"/>
</dbReference>
<evidence type="ECO:0000256" key="1">
    <source>
        <dbReference type="ARBA" id="ARBA00023015"/>
    </source>
</evidence>
<name>A0ABY6Z2B3_9BACL</name>
<keyword evidence="5" id="KW-1185">Reference proteome</keyword>
<dbReference type="Pfam" id="PF08220">
    <property type="entry name" value="HTH_DeoR"/>
    <property type="match status" value="1"/>
</dbReference>
<proteinExistence type="predicted"/>
<evidence type="ECO:0000259" key="3">
    <source>
        <dbReference type="PROSITE" id="PS51000"/>
    </source>
</evidence>
<gene>
    <name evidence="4" type="ORF">NZD86_18020</name>
</gene>
<dbReference type="GO" id="GO:0003677">
    <property type="term" value="F:DNA binding"/>
    <property type="evidence" value="ECO:0007669"/>
    <property type="project" value="UniProtKB-KW"/>
</dbReference>
<evidence type="ECO:0000313" key="5">
    <source>
        <dbReference type="Proteomes" id="UP001164803"/>
    </source>
</evidence>
<dbReference type="PANTHER" id="PTHR30363:SF44">
    <property type="entry name" value="AGA OPERON TRANSCRIPTIONAL REPRESSOR-RELATED"/>
    <property type="match status" value="1"/>
</dbReference>
<dbReference type="SUPFAM" id="SSF100950">
    <property type="entry name" value="NagB/RpiA/CoA transferase-like"/>
    <property type="match status" value="1"/>
</dbReference>
<dbReference type="InterPro" id="IPR036390">
    <property type="entry name" value="WH_DNA-bd_sf"/>
</dbReference>
<dbReference type="PRINTS" id="PR00037">
    <property type="entry name" value="HTHLACR"/>
</dbReference>
<keyword evidence="2" id="KW-0804">Transcription</keyword>
<dbReference type="InterPro" id="IPR050313">
    <property type="entry name" value="Carb_Metab_HTH_regulators"/>
</dbReference>
<protein>
    <submittedName>
        <fullName evidence="4">DeoR/GlpR family DNA-binding transcription regulator</fullName>
    </submittedName>
</protein>
<dbReference type="InterPro" id="IPR037171">
    <property type="entry name" value="NagB/RpiA_transferase-like"/>
</dbReference>
<sequence>MLKAQRFALIERFLREQGGSLSTGEVIERLGVSRETARRDLQEMQQQGLLTKVRGGVVLNQVGNEPSYTSRTVAYIQQKRDIADIAVQFVKDGDTVFVDSGTTLMQFALALTKKQRLTVLTNSLPIATLLCEHQVQVYVTGGRLREGDFALTGAIAKSVAGFLYVDKAFIGAGGVTLEHGVTDFHMEEVALRKTVMEKAAHQFLLADSSKYGANAFVKLTDLDAFDAWITDNGLPSDEEMRLKDAGIRVLMPNQDRKNA</sequence>
<dbReference type="Proteomes" id="UP001164803">
    <property type="component" value="Chromosome"/>
</dbReference>
<dbReference type="EMBL" id="CP104064">
    <property type="protein sequence ID" value="WAH36125.1"/>
    <property type="molecule type" value="Genomic_DNA"/>
</dbReference>
<keyword evidence="4" id="KW-0238">DNA-binding</keyword>
<dbReference type="Gene3D" id="3.40.50.1360">
    <property type="match status" value="1"/>
</dbReference>
<dbReference type="InterPro" id="IPR001034">
    <property type="entry name" value="DeoR_HTH"/>
</dbReference>
<dbReference type="InterPro" id="IPR014036">
    <property type="entry name" value="DeoR-like_C"/>
</dbReference>
<dbReference type="Gene3D" id="1.10.10.10">
    <property type="entry name" value="Winged helix-like DNA-binding domain superfamily/Winged helix DNA-binding domain"/>
    <property type="match status" value="1"/>
</dbReference>
<dbReference type="InterPro" id="IPR036388">
    <property type="entry name" value="WH-like_DNA-bd_sf"/>
</dbReference>
<dbReference type="PROSITE" id="PS51000">
    <property type="entry name" value="HTH_DEOR_2"/>
    <property type="match status" value="1"/>
</dbReference>
<evidence type="ECO:0000256" key="2">
    <source>
        <dbReference type="ARBA" id="ARBA00023163"/>
    </source>
</evidence>
<dbReference type="PANTHER" id="PTHR30363">
    <property type="entry name" value="HTH-TYPE TRANSCRIPTIONAL REGULATOR SRLR-RELATED"/>
    <property type="match status" value="1"/>
</dbReference>
<dbReference type="RefSeq" id="WP_268043433.1">
    <property type="nucleotide sequence ID" value="NZ_CP104064.1"/>
</dbReference>
<dbReference type="SMART" id="SM00420">
    <property type="entry name" value="HTH_DEOR"/>
    <property type="match status" value="1"/>
</dbReference>
<organism evidence="4 5">
    <name type="scientific">Alicyclobacillus dauci</name>
    <dbReference type="NCBI Taxonomy" id="1475485"/>
    <lineage>
        <taxon>Bacteria</taxon>
        <taxon>Bacillati</taxon>
        <taxon>Bacillota</taxon>
        <taxon>Bacilli</taxon>
        <taxon>Bacillales</taxon>
        <taxon>Alicyclobacillaceae</taxon>
        <taxon>Alicyclobacillus</taxon>
    </lineage>
</organism>
<dbReference type="SMART" id="SM01134">
    <property type="entry name" value="DeoRC"/>
    <property type="match status" value="1"/>
</dbReference>
<keyword evidence="1" id="KW-0805">Transcription regulation</keyword>
<reference evidence="4" key="1">
    <citation type="submission" date="2022-08" db="EMBL/GenBank/DDBJ databases">
        <title>Alicyclobacillus dauci DSM2870, complete genome.</title>
        <authorList>
            <person name="Wang Q."/>
            <person name="Cai R."/>
            <person name="Wang Z."/>
        </authorList>
    </citation>
    <scope>NUCLEOTIDE SEQUENCE</scope>
    <source>
        <strain evidence="4">DSM 28700</strain>
    </source>
</reference>
<feature type="domain" description="HTH deoR-type" evidence="3">
    <location>
        <begin position="3"/>
        <end position="59"/>
    </location>
</feature>
<evidence type="ECO:0000313" key="4">
    <source>
        <dbReference type="EMBL" id="WAH36125.1"/>
    </source>
</evidence>
<dbReference type="Pfam" id="PF00455">
    <property type="entry name" value="DeoRC"/>
    <property type="match status" value="1"/>
</dbReference>